<comment type="similarity">
    <text evidence="2">Belongs to the CRT-like transporter family.</text>
</comment>
<feature type="transmembrane region" description="Helical" evidence="8">
    <location>
        <begin position="431"/>
        <end position="452"/>
    </location>
</feature>
<feature type="transmembrane region" description="Helical" evidence="8">
    <location>
        <begin position="308"/>
        <end position="327"/>
    </location>
</feature>
<dbReference type="InterPro" id="IPR013936">
    <property type="entry name" value="CRT-like"/>
</dbReference>
<keyword evidence="4 8" id="KW-0812">Transmembrane</keyword>
<dbReference type="PANTHER" id="PTHR31326">
    <property type="entry name" value="PROTEIN CLT2, CHLOROPLASTIC"/>
    <property type="match status" value="1"/>
</dbReference>
<evidence type="ECO:0000256" key="3">
    <source>
        <dbReference type="ARBA" id="ARBA00022448"/>
    </source>
</evidence>
<feature type="transmembrane region" description="Helical" evidence="8">
    <location>
        <begin position="339"/>
        <end position="359"/>
    </location>
</feature>
<proteinExistence type="inferred from homology"/>
<evidence type="ECO:0000256" key="7">
    <source>
        <dbReference type="SAM" id="MobiDB-lite"/>
    </source>
</evidence>
<dbReference type="OrthoDB" id="416555at2759"/>
<comment type="subcellular location">
    <subcellularLocation>
        <location evidence="1">Membrane</location>
        <topology evidence="1">Multi-pass membrane protein</topology>
    </subcellularLocation>
</comment>
<evidence type="ECO:0000313" key="9">
    <source>
        <dbReference type="EMBL" id="GAX23483.1"/>
    </source>
</evidence>
<dbReference type="InParanoid" id="A0A1Z5KB27"/>
<evidence type="ECO:0000256" key="2">
    <source>
        <dbReference type="ARBA" id="ARBA00006690"/>
    </source>
</evidence>
<gene>
    <name evidence="9" type="ORF">FisN_14Hh347</name>
</gene>
<name>A0A1Z5KB27_FISSO</name>
<comment type="caution">
    <text evidence="9">The sequence shown here is derived from an EMBL/GenBank/DDBJ whole genome shotgun (WGS) entry which is preliminary data.</text>
</comment>
<dbReference type="GO" id="GO:0016020">
    <property type="term" value="C:membrane"/>
    <property type="evidence" value="ECO:0007669"/>
    <property type="project" value="UniProtKB-SubCell"/>
</dbReference>
<feature type="transmembrane region" description="Helical" evidence="8">
    <location>
        <begin position="131"/>
        <end position="150"/>
    </location>
</feature>
<evidence type="ECO:0000256" key="4">
    <source>
        <dbReference type="ARBA" id="ARBA00022692"/>
    </source>
</evidence>
<evidence type="ECO:0000313" key="10">
    <source>
        <dbReference type="Proteomes" id="UP000198406"/>
    </source>
</evidence>
<feature type="transmembrane region" description="Helical" evidence="8">
    <location>
        <begin position="458"/>
        <end position="476"/>
    </location>
</feature>
<feature type="transmembrane region" description="Helical" evidence="8">
    <location>
        <begin position="98"/>
        <end position="119"/>
    </location>
</feature>
<dbReference type="EMBL" id="BDSP01000202">
    <property type="protein sequence ID" value="GAX23483.1"/>
    <property type="molecule type" value="Genomic_DNA"/>
</dbReference>
<evidence type="ECO:0000256" key="6">
    <source>
        <dbReference type="ARBA" id="ARBA00023136"/>
    </source>
</evidence>
<evidence type="ECO:0000256" key="1">
    <source>
        <dbReference type="ARBA" id="ARBA00004141"/>
    </source>
</evidence>
<dbReference type="AlphaFoldDB" id="A0A1Z5KB27"/>
<feature type="transmembrane region" description="Helical" evidence="8">
    <location>
        <begin position="404"/>
        <end position="424"/>
    </location>
</feature>
<feature type="transmembrane region" description="Helical" evidence="8">
    <location>
        <begin position="227"/>
        <end position="248"/>
    </location>
</feature>
<feature type="region of interest" description="Disordered" evidence="7">
    <location>
        <begin position="56"/>
        <end position="90"/>
    </location>
</feature>
<protein>
    <submittedName>
        <fullName evidence="9">Uncharacterized protein</fullName>
    </submittedName>
</protein>
<keyword evidence="3" id="KW-0813">Transport</keyword>
<dbReference type="PANTHER" id="PTHR31326:SF1">
    <property type="entry name" value="PROTEIN CLT2, CHLOROPLASTIC"/>
    <property type="match status" value="1"/>
</dbReference>
<feature type="transmembrane region" description="Helical" evidence="8">
    <location>
        <begin position="171"/>
        <end position="190"/>
    </location>
</feature>
<keyword evidence="5 8" id="KW-1133">Transmembrane helix</keyword>
<organism evidence="9 10">
    <name type="scientific">Fistulifera solaris</name>
    <name type="common">Oleaginous diatom</name>
    <dbReference type="NCBI Taxonomy" id="1519565"/>
    <lineage>
        <taxon>Eukaryota</taxon>
        <taxon>Sar</taxon>
        <taxon>Stramenopiles</taxon>
        <taxon>Ochrophyta</taxon>
        <taxon>Bacillariophyta</taxon>
        <taxon>Bacillariophyceae</taxon>
        <taxon>Bacillariophycidae</taxon>
        <taxon>Naviculales</taxon>
        <taxon>Naviculaceae</taxon>
        <taxon>Fistulifera</taxon>
    </lineage>
</organism>
<evidence type="ECO:0000256" key="8">
    <source>
        <dbReference type="SAM" id="Phobius"/>
    </source>
</evidence>
<dbReference type="Pfam" id="PF08627">
    <property type="entry name" value="CRT-like"/>
    <property type="match status" value="2"/>
</dbReference>
<keyword evidence="10" id="KW-1185">Reference proteome</keyword>
<feature type="compositionally biased region" description="Polar residues" evidence="7">
    <location>
        <begin position="79"/>
        <end position="90"/>
    </location>
</feature>
<evidence type="ECO:0000256" key="5">
    <source>
        <dbReference type="ARBA" id="ARBA00022989"/>
    </source>
</evidence>
<feature type="transmembrane region" description="Helical" evidence="8">
    <location>
        <begin position="196"/>
        <end position="215"/>
    </location>
</feature>
<dbReference type="Proteomes" id="UP000198406">
    <property type="component" value="Unassembled WGS sequence"/>
</dbReference>
<accession>A0A1Z5KB27</accession>
<reference evidence="9 10" key="1">
    <citation type="journal article" date="2015" name="Plant Cell">
        <title>Oil accumulation by the oleaginous diatom Fistulifera solaris as revealed by the genome and transcriptome.</title>
        <authorList>
            <person name="Tanaka T."/>
            <person name="Maeda Y."/>
            <person name="Veluchamy A."/>
            <person name="Tanaka M."/>
            <person name="Abida H."/>
            <person name="Marechal E."/>
            <person name="Bowler C."/>
            <person name="Muto M."/>
            <person name="Sunaga Y."/>
            <person name="Tanaka M."/>
            <person name="Yoshino T."/>
            <person name="Taniguchi T."/>
            <person name="Fukuda Y."/>
            <person name="Nemoto M."/>
            <person name="Matsumoto M."/>
            <person name="Wong P.S."/>
            <person name="Aburatani S."/>
            <person name="Fujibuchi W."/>
        </authorList>
    </citation>
    <scope>NUCLEOTIDE SEQUENCE [LARGE SCALE GENOMIC DNA]</scope>
    <source>
        <strain evidence="9 10">JPCC DA0580</strain>
    </source>
</reference>
<feature type="compositionally biased region" description="Polar residues" evidence="7">
    <location>
        <begin position="61"/>
        <end position="70"/>
    </location>
</feature>
<sequence>MIEPRSSLLHLHRKSSYSRSAETAEIFHAEAFDDLQPERPIHPALEYEVLLHEEDDEDENITMNQSNSPQEIKEDMTGRSATPGTPRIQNTKTNTSRLVKLVLSFILLLISGTGTVVFMKLQAIPMYNYPNFLNLFCHFCYIPLSFLYIIPMIRYGTNITPEQIAMSRTPFLIMGALDCLASTLQLFAAIYVPGNLLVLLPQAVIPCSMALSYLLRRERYHWRQYTGALIVLLGLVVVLEPVLTFHHAPDYSCEAVNIDNDCTVCQSETTQQSCLSHVQPIDDVGEYANLCQWLPYQQASKKDDELTFGWSLLLLASAIPMTLSAMYKQAALDIAELDPVYMNGWISIFQFLFALLVAVPAARMTNVAPIDVPQNMWDGLLCFLGHDTNDSGCHPDACSSHTPILVGAYLAFAMLYSTCMLCVLKYGSTSTLFLAQTLLVPVGNLAFSFPLFQNNAPLYTSDVMGLMVILSGLILYRFWGDDEPLPDDPSQGTSPWLQQLLRVQGEAPSPWYLDMVEHLRTQVQQTGNTPWLNDLLRHMEEPLLQGRNNEYH</sequence>
<keyword evidence="6 8" id="KW-0472">Membrane</keyword>